<name>A0A7S7LEK1_CRYPV</name>
<dbReference type="EMBL" id="CP044416">
    <property type="protein sequence ID" value="QOY40759.1"/>
    <property type="molecule type" value="Genomic_DNA"/>
</dbReference>
<keyword evidence="2" id="KW-0732">Signal</keyword>
<sequence>MILPLSKWCILSFFLTFAIHLNFLEANPGGEIFAIVASCLKYNPGYDLPKFSSCSSGDFNEISEACIQEISVWIRSKEGRYISLLNKEDDKKLETISEQEIMGDILDSNNFISMMNEIKNSYSSGKDKLGCPINCNSKITGVLQNLQLPSEIVNTVQSFLCSSKSFSVETCVESVEMNIEVLLDQDNKKVSTFHRSTALRICYNIGLTFGRSPVFLSHIFDLLAFDQSIQEQLGVSISQLTGKSFTRLSLEPEIIYIFDSIRQIRIKEIYKMEKREQSIDAEMSNSSYRNKNDVLDANFPKTQDKIEEYSFSECQFASDLLLKLYLIPMQKSELLCRLFFLYRGLRLTEERNEPTQIPELVSSRKALKTQIETSLMDFGIKKNSMLRLSRFKLFSCIESLLDGKLKMEISVAFGTCYFIYRGVNKDLIELFDINTASFVSLVLIWLSQNTSSDYFPYISSSEKAIYTSTFGRSVTYSLLQIMNDGFDINECRRHLEVLNSHEPFLSKGYKYKPEFPFIRMVNPSPIKQEYISLICNENSLISQIFSRINPLREFIPTTQPTMISFRTSSPGEDSKGGQKSIMGTKEIFDATLQLYFAGDVPRGYLMNAVSFSIVGLKAFLRNTLTFLSQETIMARYDEIKKGQVIVTPFSDVLSLMGISGSYSNQLNTQEQLMFTNKYICSGSSENIDVRIKSSNIVKYFGSPFYMVAKDSKNTSNNMFNFLNCVDEFLLLNWNNSRYSLLKSDPILFCSLIGIYLARDYSYIQSEINKYAISVTYYDMTGNTLPPKCMEVIFSNIPYIKDIEDRTILSKSFIECVERYSNLTDFIPKDQLESLSETFSIYVLEYVDKPLALHPSSIYRRLLTFILEKHPNIGKDKASKIISSLNPIYGFNYGQLISKLTENNIPFKESAMITGFIGNKLDGNTKKLDFDFINWLGDYSGYYLPFQNHPGLKENILKLFAEEHMEKDDCIKKVNELFDKFQVPIDTSVDLICDEWGTLFENYPRKKSYRKLVNLIRQNVDSVSKTQKDTINLRITRSHPIGISTKVTVGLRNVPIISIIPTLANRGLLDLTKEVFKGFQTESRASLFVDQENEMDISAETLGLNDGDILTLIVSELEPEVFDIEVSWKDANTRKEGSLQFSIKDTPLRQFLEELYKKKDLNDRIIKLVLFPNGKMLDPQSDDLDQNISKHGIGTSNKVELVTLLKNVSLLNLSLIWRNPSLLEVIPSIDDQDNQKENFISKEIQISSNEVLKNLFTEIKATLMDEMFSNRDEFGVEKFEVVSIEILGDTQKTNALVLDNVQNIIQNDLEKYNSPISDYKIRDHDKILVNLIVEPFKTLNIVSKSQKLSYVAKITTIPHNFKNKSEHTYGLFHVLNMILENNIDLYDILVHEKYFIDKNEAKNIKGHYVNISPIIKTFNSAEKLAQNSLILLNSKKSVKKEWISLLIILKDNPAISKTIRFQNVMNSNKVSSILVKSFGNYIKPESLFTKNGKEIKLTGNNINIIFNDFSLKDNDVLYLTCIKHSFDTVDGKERSSSFGGISFERVEELLSSYGYIIQNSDQTRNDFLSHGETSEYPKNFNDLSHIEMFLRQLIPNINSERLISESRDYILQPNYRFPSALDRLAPLLTEDFLGQPIKNNLINDLNEKYGLLSLRKGDLFDFLGCIRSFRSFFFYNRPKKDVYTASIYNICNKMGNLLFRRKSWLTEQGVYGAFVSTLEEELLNPINIEKESIFLNPVNILGLLGPECIEISKNSLEKLYLNSSQIEGLEIPKIVDFDRVCTEIQSFINNYDESTGEYEKIVQVLPAYRLSRAIDTLFPKFWVENTFGALLPDISEVKYAIGPLFDFSKTFQFIRNYLEVHLNLLEQYPNCIIILTFLVIRNTMISSNIDPLVFSRKLVQFVLEKEYEETKRLSFTINQILNIIGKNPYIHLSDINHKTGNSWIWNTIKGNQIQEILDLKANLKHSNKFLLIFNQSENLCPVSLAPTEPNTKLGEDVQALINYFTEGILTKNNQLGGISERFKINDLTLISENLDHFKGDSFYKIIKSNILDIVKNNTKEMKKAIGYSDSGNYNHEYVPFIVAYNVVSNVNRNERKKSELMHSFLKFFIQEIFLSLGILIGNIEVEHITENLLEHFDWYKMNVSKDNLITALIEASPINSATFIDSEKNQAISEIADLIINILESEDPIKTTGYQALSTSNYLDLRLTPRVHFYKSFKNSKFRIDKDNIEDINRVLSKKEGYPENILKLFNNHLQESVKIFNSEIIHVGRLGKMVLSPRQEHIGAIFLSYGYFNIQPSSLLNNFNHIHCFSSVLNIITDESKRLDHYYQICMSICTEVDEISFSSCEKLLIQSIVSTLLSYEWPQPLKRLVSFLKYEYVFDHDLETLREIYLDENTKRLSEEWVELFKNMKYFSNFYDIINDFKPRVNQILVNKNIKEPNSGFGLIDFIGELISCWTRETGEERIKKFLFTYGYPVELLKPLSNIWPGDGRNRINLTVTTPGKGTLKKLRDSLNQEIQVRGLDIEKDSDSFVNEMIERLTKQILGINIRLVEKIPSSMHKFQNIKMAENGVDIENLISKLDKNGPISIYISLNDCISETNKQINNHLDLSYSAILSFCVGIINEISYKKMSNLNEMSQNHFFSKFSDARNELYFVTIFYGLQFALNRIFQGIISKNMIKDYLLLMTHQLYQLNNELGIFNFVTGFIIKFRLPIDPHILSYYLKEVILNLNSGINIDKSDEIKIYQNIPDIILSNKGFYKLVYEATKQLFDNVGDELEENHFKLLFKEKNLQELIERGFNPINIQEFTNKITNKGQKDIIFEFGKELGMNSLSFKLIYIHKILQSRILEILKDKEISKIQRQFITKVGSNLSPMDKLVYELIYTYKENCVVEMIRKYTSETKEINNGPHFEYAFKLCEELLIPIEKITHDIDKTFGFDYFGGIVNCDRIRINEDIEKLKTDISIILNYLNNFNLITSFFELKQTKDLKLEKTIQFVDKKIERRSNKPKILRFFNSWDQPVNKKILMEIKIRKNIFNSILSFLDNHVFMVIPMFRKISDLLKKNLDIIEYQKIKRTLSKLVLTLVTIKDPYSVPSIIKNNYKIRAEYLREASNYKAKISSHEKKDIQIFGISLLPYYLKISWYIYYLSTISDETNVLLNQLPNFKVAKINKSKKKKRRIGISGISLSKFRRNQTKDHLKSNSSSKSLNIDSGDKADINNEKKNKDLNLFKRINRYFKKHMKKKKV</sequence>
<evidence type="ECO:0000256" key="1">
    <source>
        <dbReference type="SAM" id="MobiDB-lite"/>
    </source>
</evidence>
<evidence type="ECO:0000313" key="3">
    <source>
        <dbReference type="EMBL" id="QOY40759.1"/>
    </source>
</evidence>
<gene>
    <name evidence="3" type="ORF">CPATCC_003649</name>
</gene>
<accession>A0A7S7LEK1</accession>
<feature type="chain" id="PRO_5031449387" evidence="2">
    <location>
        <begin position="27"/>
        <end position="3242"/>
    </location>
</feature>
<dbReference type="VEuPathDB" id="CryptoDB:CPATCC_0010230"/>
<organism evidence="3 4">
    <name type="scientific">Cryptosporidium parvum</name>
    <dbReference type="NCBI Taxonomy" id="5807"/>
    <lineage>
        <taxon>Eukaryota</taxon>
        <taxon>Sar</taxon>
        <taxon>Alveolata</taxon>
        <taxon>Apicomplexa</taxon>
        <taxon>Conoidasida</taxon>
        <taxon>Coccidia</taxon>
        <taxon>Eucoccidiorida</taxon>
        <taxon>Eimeriorina</taxon>
        <taxon>Cryptosporidiidae</taxon>
        <taxon>Cryptosporidium</taxon>
    </lineage>
</organism>
<dbReference type="OMA" id="MINIAKM"/>
<protein>
    <submittedName>
        <fullName evidence="3">Uncharacterized protein</fullName>
    </submittedName>
</protein>
<evidence type="ECO:0000313" key="4">
    <source>
        <dbReference type="Proteomes" id="UP000593906"/>
    </source>
</evidence>
<reference evidence="3 4" key="1">
    <citation type="submission" date="2019-09" db="EMBL/GenBank/DDBJ databases">
        <title>Consistent, comparative and evidence-based genome assembly and annotation for Cryptosporidium parvum, C. hominis and C. tyzzeri.</title>
        <authorList>
            <person name="Baptista R.P."/>
            <person name="Li Y."/>
            <person name="Sateriale A."/>
            <person name="Ansell B."/>
            <person name="Jex A."/>
            <person name="Sanders M."/>
            <person name="Brooks K."/>
            <person name="Tracey A."/>
            <person name="Berriman M."/>
            <person name="Striepen B."/>
            <person name="Cotton J.A."/>
            <person name="Kissinger J.C."/>
        </authorList>
    </citation>
    <scope>NUCLEOTIDE SEQUENCE [LARGE SCALE GENOMIC DNA]</scope>
    <source>
        <strain evidence="3 4">IOWA-ATCC</strain>
    </source>
</reference>
<dbReference type="Proteomes" id="UP000593906">
    <property type="component" value="Chromosome 7"/>
</dbReference>
<feature type="signal peptide" evidence="2">
    <location>
        <begin position="1"/>
        <end position="26"/>
    </location>
</feature>
<proteinExistence type="predicted"/>
<feature type="region of interest" description="Disordered" evidence="1">
    <location>
        <begin position="3190"/>
        <end position="3215"/>
    </location>
</feature>
<evidence type="ECO:0000256" key="2">
    <source>
        <dbReference type="SAM" id="SignalP"/>
    </source>
</evidence>